<sequence length="175" mass="19753">MLWTDFANDRTCRWREDPFYTSWRRSAIPLNGCSARPDSRRWLADIDIGWEAEKQHGRCTIRAEIMVTVSVMAAACARLYVAERALEGLGAAIESLHRAAADVRLRPGPSVRSTGPDRGVPHIPDRNKPGNARGDIRRGPWIAGWQDKKGSRSVGVYRRVSRLSRQALVRSSRYI</sequence>
<dbReference type="AlphaFoldDB" id="A0A0D2NPY8"/>
<name>A0A0D2NPY8_HYPSF</name>
<dbReference type="Proteomes" id="UP000054270">
    <property type="component" value="Unassembled WGS sequence"/>
</dbReference>
<organism evidence="2 3">
    <name type="scientific">Hypholoma sublateritium (strain FD-334 SS-4)</name>
    <dbReference type="NCBI Taxonomy" id="945553"/>
    <lineage>
        <taxon>Eukaryota</taxon>
        <taxon>Fungi</taxon>
        <taxon>Dikarya</taxon>
        <taxon>Basidiomycota</taxon>
        <taxon>Agaricomycotina</taxon>
        <taxon>Agaricomycetes</taxon>
        <taxon>Agaricomycetidae</taxon>
        <taxon>Agaricales</taxon>
        <taxon>Agaricineae</taxon>
        <taxon>Strophariaceae</taxon>
        <taxon>Hypholoma</taxon>
    </lineage>
</organism>
<dbReference type="EMBL" id="KN817584">
    <property type="protein sequence ID" value="KJA18831.1"/>
    <property type="molecule type" value="Genomic_DNA"/>
</dbReference>
<feature type="compositionally biased region" description="Basic and acidic residues" evidence="1">
    <location>
        <begin position="119"/>
        <end position="138"/>
    </location>
</feature>
<reference evidence="3" key="1">
    <citation type="submission" date="2014-04" db="EMBL/GenBank/DDBJ databases">
        <title>Evolutionary Origins and Diversification of the Mycorrhizal Mutualists.</title>
        <authorList>
            <consortium name="DOE Joint Genome Institute"/>
            <consortium name="Mycorrhizal Genomics Consortium"/>
            <person name="Kohler A."/>
            <person name="Kuo A."/>
            <person name="Nagy L.G."/>
            <person name="Floudas D."/>
            <person name="Copeland A."/>
            <person name="Barry K.W."/>
            <person name="Cichocki N."/>
            <person name="Veneault-Fourrey C."/>
            <person name="LaButti K."/>
            <person name="Lindquist E.A."/>
            <person name="Lipzen A."/>
            <person name="Lundell T."/>
            <person name="Morin E."/>
            <person name="Murat C."/>
            <person name="Riley R."/>
            <person name="Ohm R."/>
            <person name="Sun H."/>
            <person name="Tunlid A."/>
            <person name="Henrissat B."/>
            <person name="Grigoriev I.V."/>
            <person name="Hibbett D.S."/>
            <person name="Martin F."/>
        </authorList>
    </citation>
    <scope>NUCLEOTIDE SEQUENCE [LARGE SCALE GENOMIC DNA]</scope>
    <source>
        <strain evidence="3">FD-334 SS-4</strain>
    </source>
</reference>
<proteinExistence type="predicted"/>
<evidence type="ECO:0000313" key="2">
    <source>
        <dbReference type="EMBL" id="KJA18831.1"/>
    </source>
</evidence>
<gene>
    <name evidence="2" type="ORF">HYPSUDRAFT_914241</name>
</gene>
<accession>A0A0D2NPY8</accession>
<protein>
    <submittedName>
        <fullName evidence="2">Uncharacterized protein</fullName>
    </submittedName>
</protein>
<feature type="region of interest" description="Disordered" evidence="1">
    <location>
        <begin position="106"/>
        <end position="139"/>
    </location>
</feature>
<evidence type="ECO:0000313" key="3">
    <source>
        <dbReference type="Proteomes" id="UP000054270"/>
    </source>
</evidence>
<keyword evidence="3" id="KW-1185">Reference proteome</keyword>
<evidence type="ECO:0000256" key="1">
    <source>
        <dbReference type="SAM" id="MobiDB-lite"/>
    </source>
</evidence>